<feature type="region of interest" description="Disordered" evidence="6">
    <location>
        <begin position="1"/>
        <end position="21"/>
    </location>
</feature>
<gene>
    <name evidence="5" type="primary">rpiA</name>
    <name evidence="7" type="ORF">MBEHAL_0951</name>
</gene>
<dbReference type="Gene3D" id="3.30.70.260">
    <property type="match status" value="1"/>
</dbReference>
<dbReference type="InterPro" id="IPR020672">
    <property type="entry name" value="Ribose5P_isomerase_typA_subgr"/>
</dbReference>
<dbReference type="Gene3D" id="3.40.50.1360">
    <property type="match status" value="1"/>
</dbReference>
<protein>
    <recommendedName>
        <fullName evidence="5">Ribose-5-phosphate isomerase A</fullName>
        <ecNumber evidence="5">5.3.1.6</ecNumber>
    </recommendedName>
    <alternativeName>
        <fullName evidence="5">Phosphoriboisomerase A</fullName>
        <shortName evidence="5">PRI</shortName>
    </alternativeName>
</protein>
<feature type="binding site" evidence="5">
    <location>
        <position position="131"/>
    </location>
    <ligand>
        <name>substrate</name>
    </ligand>
</feature>
<dbReference type="GO" id="GO:0004751">
    <property type="term" value="F:ribose-5-phosphate isomerase activity"/>
    <property type="evidence" value="ECO:0007669"/>
    <property type="project" value="UniProtKB-UniRule"/>
</dbReference>
<dbReference type="SUPFAM" id="SSF75445">
    <property type="entry name" value="D-ribose-5-phosphate isomerase (RpiA), lid domain"/>
    <property type="match status" value="1"/>
</dbReference>
<evidence type="ECO:0000313" key="8">
    <source>
        <dbReference type="Proteomes" id="UP000016986"/>
    </source>
</evidence>
<evidence type="ECO:0000313" key="7">
    <source>
        <dbReference type="EMBL" id="GAD52191.1"/>
    </source>
</evidence>
<comment type="subunit">
    <text evidence="5">Homodimer.</text>
</comment>
<dbReference type="Pfam" id="PF06026">
    <property type="entry name" value="Rib_5-P_isom_A"/>
    <property type="match status" value="1"/>
</dbReference>
<dbReference type="AlphaFoldDB" id="U2YEG3"/>
<dbReference type="GO" id="GO:0005829">
    <property type="term" value="C:cytosol"/>
    <property type="evidence" value="ECO:0007669"/>
    <property type="project" value="TreeGrafter"/>
</dbReference>
<dbReference type="eggNOG" id="arCOG01122">
    <property type="taxonomic scope" value="Archaea"/>
</dbReference>
<evidence type="ECO:0000256" key="1">
    <source>
        <dbReference type="ARBA" id="ARBA00001713"/>
    </source>
</evidence>
<dbReference type="InterPro" id="IPR004788">
    <property type="entry name" value="Ribose5P_isomerase_type_A"/>
</dbReference>
<feature type="compositionally biased region" description="Basic and acidic residues" evidence="6">
    <location>
        <begin position="12"/>
        <end position="21"/>
    </location>
</feature>
<dbReference type="SUPFAM" id="SSF100950">
    <property type="entry name" value="NagB/RpiA/CoA transferase-like"/>
    <property type="match status" value="1"/>
</dbReference>
<proteinExistence type="inferred from homology"/>
<evidence type="ECO:0000256" key="3">
    <source>
        <dbReference type="ARBA" id="ARBA00011881"/>
    </source>
</evidence>
<feature type="active site" description="Proton acceptor" evidence="5">
    <location>
        <position position="113"/>
    </location>
</feature>
<dbReference type="GO" id="GO:0009052">
    <property type="term" value="P:pentose-phosphate shunt, non-oxidative branch"/>
    <property type="evidence" value="ECO:0007669"/>
    <property type="project" value="UniProtKB-UniRule"/>
</dbReference>
<name>U2YEG3_9EURY</name>
<dbReference type="HAMAP" id="MF_00170">
    <property type="entry name" value="Rib_5P_isom_A"/>
    <property type="match status" value="1"/>
</dbReference>
<comment type="pathway">
    <text evidence="5">Carbohydrate degradation; pentose phosphate pathway; D-ribose 5-phosphate from D-ribulose 5-phosphate (non-oxidative stage): step 1/1.</text>
</comment>
<comment type="caution">
    <text evidence="7">The sequence shown here is derived from an EMBL/GenBank/DDBJ whole genome shotgun (WGS) entry which is preliminary data.</text>
</comment>
<keyword evidence="8" id="KW-1185">Reference proteome</keyword>
<dbReference type="EC" id="5.3.1.6" evidence="5"/>
<reference evidence="7 8" key="1">
    <citation type="submission" date="2013-09" db="EMBL/GenBank/DDBJ databases">
        <title>Whole genome sequencing of Halarchaeum acidiphilum strain MH1-52-1.</title>
        <authorList>
            <person name="Shimane Y."/>
            <person name="Minegishi H."/>
            <person name="Nishi S."/>
            <person name="Echigo A."/>
            <person name="Shuto A."/>
            <person name="Konishi M."/>
            <person name="Ito T."/>
            <person name="Ohkuma M."/>
            <person name="Ohta Y."/>
            <person name="Nagano Y."/>
            <person name="Tsubouchi T."/>
            <person name="Mori K."/>
            <person name="Usui K."/>
            <person name="Kamekura M."/>
            <person name="Usami R."/>
            <person name="Takaki Y."/>
            <person name="Hatada Y."/>
        </authorList>
    </citation>
    <scope>NUCLEOTIDE SEQUENCE [LARGE SCALE GENOMIC DNA]</scope>
    <source>
        <strain evidence="7 8">JCM 16109</strain>
    </source>
</reference>
<accession>U2YEG3</accession>
<evidence type="ECO:0000256" key="2">
    <source>
        <dbReference type="ARBA" id="ARBA00008088"/>
    </source>
</evidence>
<dbReference type="Proteomes" id="UP000016986">
    <property type="component" value="Unassembled WGS sequence"/>
</dbReference>
<dbReference type="CDD" id="cd01398">
    <property type="entry name" value="RPI_A"/>
    <property type="match status" value="1"/>
</dbReference>
<dbReference type="NCBIfam" id="NF001924">
    <property type="entry name" value="PRK00702.1"/>
    <property type="match status" value="1"/>
</dbReference>
<dbReference type="GO" id="GO:0006014">
    <property type="term" value="P:D-ribose metabolic process"/>
    <property type="evidence" value="ECO:0007669"/>
    <property type="project" value="TreeGrafter"/>
</dbReference>
<feature type="binding site" evidence="5">
    <location>
        <begin position="90"/>
        <end position="93"/>
    </location>
    <ligand>
        <name>substrate</name>
    </ligand>
</feature>
<dbReference type="UniPathway" id="UPA00115">
    <property type="reaction ID" value="UER00412"/>
</dbReference>
<comment type="similarity">
    <text evidence="2 5">Belongs to the ribose 5-phosphate isomerase family.</text>
</comment>
<dbReference type="FunFam" id="3.30.70.260:FF:000018">
    <property type="entry name" value="Ribose-5-phosphate isomerase A"/>
    <property type="match status" value="1"/>
</dbReference>
<feature type="binding site" evidence="5">
    <location>
        <begin position="104"/>
        <end position="107"/>
    </location>
    <ligand>
        <name>substrate</name>
    </ligand>
</feature>
<dbReference type="NCBIfam" id="TIGR00021">
    <property type="entry name" value="rpiA"/>
    <property type="match status" value="1"/>
</dbReference>
<dbReference type="PANTHER" id="PTHR11934:SF0">
    <property type="entry name" value="RIBOSE-5-PHOSPHATE ISOMERASE"/>
    <property type="match status" value="1"/>
</dbReference>
<comment type="catalytic activity">
    <reaction evidence="1 5">
        <text>aldehydo-D-ribose 5-phosphate = D-ribulose 5-phosphate</text>
        <dbReference type="Rhea" id="RHEA:14657"/>
        <dbReference type="ChEBI" id="CHEBI:58121"/>
        <dbReference type="ChEBI" id="CHEBI:58273"/>
        <dbReference type="EC" id="5.3.1.6"/>
    </reaction>
</comment>
<keyword evidence="4 5" id="KW-0413">Isomerase</keyword>
<dbReference type="EMBL" id="BATA01000016">
    <property type="protein sequence ID" value="GAD52191.1"/>
    <property type="molecule type" value="Genomic_DNA"/>
</dbReference>
<evidence type="ECO:0000256" key="6">
    <source>
        <dbReference type="SAM" id="MobiDB-lite"/>
    </source>
</evidence>
<organism evidence="7 8">
    <name type="scientific">Halarchaeum acidiphilum MH1-52-1</name>
    <dbReference type="NCBI Taxonomy" id="1261545"/>
    <lineage>
        <taxon>Archaea</taxon>
        <taxon>Methanobacteriati</taxon>
        <taxon>Methanobacteriota</taxon>
        <taxon>Stenosarchaea group</taxon>
        <taxon>Halobacteria</taxon>
        <taxon>Halobacteriales</taxon>
        <taxon>Halobacteriaceae</taxon>
    </lineage>
</organism>
<dbReference type="PANTHER" id="PTHR11934">
    <property type="entry name" value="RIBOSE-5-PHOSPHATE ISOMERASE"/>
    <property type="match status" value="1"/>
</dbReference>
<comment type="subunit">
    <text evidence="3">Homotetramer.</text>
</comment>
<dbReference type="InterPro" id="IPR037171">
    <property type="entry name" value="NagB/RpiA_transferase-like"/>
</dbReference>
<dbReference type="FunFam" id="3.40.50.1360:FF:000001">
    <property type="entry name" value="Ribose-5-phosphate isomerase A"/>
    <property type="match status" value="1"/>
</dbReference>
<evidence type="ECO:0000256" key="5">
    <source>
        <dbReference type="HAMAP-Rule" id="MF_00170"/>
    </source>
</evidence>
<feature type="binding site" evidence="5">
    <location>
        <begin position="35"/>
        <end position="38"/>
    </location>
    <ligand>
        <name>substrate</name>
    </ligand>
</feature>
<comment type="function">
    <text evidence="5">Catalyzes the reversible conversion of ribose-5-phosphate to ribulose 5-phosphate.</text>
</comment>
<evidence type="ECO:0000256" key="4">
    <source>
        <dbReference type="ARBA" id="ARBA00023235"/>
    </source>
</evidence>
<sequence>MAGMKRSGGSETAKRRAGERAVDAVDDGDVVGLGTGSTAAHAIRALGRRVDAGLDVSGVATSLQSRELAREAGIPLTSLDAVGSVDVAIDGTDQFDRETGALIKGGGAAHAREKVVDASADRFLVVADPSKAARGLDASVPVELLPAARRPVESAVRDLGGEPTLRAAERKDGPVVTDNGNLVLDCAFGALSNPGALATDLARVPGVVAHGLFVDLADAVLVGTEDGVETRSYGSE</sequence>